<evidence type="ECO:0000313" key="1">
    <source>
        <dbReference type="Proteomes" id="UP000095287"/>
    </source>
</evidence>
<protein>
    <submittedName>
        <fullName evidence="2">Uncharacterized protein</fullName>
    </submittedName>
</protein>
<keyword evidence="1" id="KW-1185">Reference proteome</keyword>
<accession>A0A1I7Z6H7</accession>
<organism evidence="1 2">
    <name type="scientific">Steinernema glaseri</name>
    <dbReference type="NCBI Taxonomy" id="37863"/>
    <lineage>
        <taxon>Eukaryota</taxon>
        <taxon>Metazoa</taxon>
        <taxon>Ecdysozoa</taxon>
        <taxon>Nematoda</taxon>
        <taxon>Chromadorea</taxon>
        <taxon>Rhabditida</taxon>
        <taxon>Tylenchina</taxon>
        <taxon>Panagrolaimomorpha</taxon>
        <taxon>Strongyloidoidea</taxon>
        <taxon>Steinernematidae</taxon>
        <taxon>Steinernema</taxon>
    </lineage>
</organism>
<sequence length="109" mass="12145">MEARFEPLTLHAINTTRPKRLSDQHLGVAPPQCGFLLLLEPIVSQLTGRSREWHGTRDLSRFITLGQGVWFLLALHVRDQSKCLVQRGQPNADVSTCKADCSASPRLSP</sequence>
<name>A0A1I7Z6H7_9BILA</name>
<reference evidence="2" key="1">
    <citation type="submission" date="2016-11" db="UniProtKB">
        <authorList>
            <consortium name="WormBaseParasite"/>
        </authorList>
    </citation>
    <scope>IDENTIFICATION</scope>
</reference>
<proteinExistence type="predicted"/>
<dbReference type="AlphaFoldDB" id="A0A1I7Z6H7"/>
<dbReference type="WBParaSite" id="L893_g23346.t1">
    <property type="protein sequence ID" value="L893_g23346.t1"/>
    <property type="gene ID" value="L893_g23346"/>
</dbReference>
<evidence type="ECO:0000313" key="2">
    <source>
        <dbReference type="WBParaSite" id="L893_g23346.t1"/>
    </source>
</evidence>
<dbReference type="Proteomes" id="UP000095287">
    <property type="component" value="Unplaced"/>
</dbReference>